<evidence type="ECO:0000313" key="1">
    <source>
        <dbReference type="EMBL" id="CAC5346009.1"/>
    </source>
</evidence>
<gene>
    <name evidence="1" type="ORF">PLAN_80001</name>
</gene>
<dbReference type="AlphaFoldDB" id="A0A6J7ZQJ6"/>
<reference evidence="1" key="1">
    <citation type="submission" date="2020-05" db="EMBL/GenBank/DDBJ databases">
        <authorList>
            <consortium name="Genoscope - CEA"/>
            <person name="William W."/>
        </authorList>
    </citation>
    <scope>NUCLEOTIDE SEQUENCE [LARGE SCALE GENOMIC DNA]</scope>
    <source>
        <strain evidence="1">PCC 7821</strain>
    </source>
</reference>
<dbReference type="EMBL" id="CZCZ02000018">
    <property type="protein sequence ID" value="CAC5346009.1"/>
    <property type="molecule type" value="Genomic_DNA"/>
</dbReference>
<keyword evidence="2" id="KW-1185">Reference proteome</keyword>
<sequence>MGFNSPTGGTILIFLTCGGDNKDDSESAEELTLELEFHREVAQAMGLVAIDNNNVKVNIDVSFLFNNIYIAILNQL</sequence>
<proteinExistence type="predicted"/>
<comment type="caution">
    <text evidence="1">The sequence shown here is derived from an EMBL/GenBank/DDBJ whole genome shotgun (WGS) entry which is preliminary data.</text>
</comment>
<accession>A0A6J7ZQJ6</accession>
<organism evidence="1 2">
    <name type="scientific">Planktothrix rubescens CCAP 1459/22</name>
    <dbReference type="NCBI Taxonomy" id="329571"/>
    <lineage>
        <taxon>Bacteria</taxon>
        <taxon>Bacillati</taxon>
        <taxon>Cyanobacteriota</taxon>
        <taxon>Cyanophyceae</taxon>
        <taxon>Oscillatoriophycideae</taxon>
        <taxon>Oscillatoriales</taxon>
        <taxon>Microcoleaceae</taxon>
        <taxon>Planktothrix</taxon>
    </lineage>
</organism>
<evidence type="ECO:0000313" key="2">
    <source>
        <dbReference type="Proteomes" id="UP000196521"/>
    </source>
</evidence>
<protein>
    <submittedName>
        <fullName evidence="1">Uncharacterized protein</fullName>
    </submittedName>
</protein>
<dbReference type="Proteomes" id="UP000196521">
    <property type="component" value="Unassembled WGS sequence"/>
</dbReference>
<name>A0A6J7ZQJ6_PLARU</name>